<dbReference type="InterPro" id="IPR016169">
    <property type="entry name" value="FAD-bd_PCMH_sub2"/>
</dbReference>
<dbReference type="PANTHER" id="PTHR42934">
    <property type="entry name" value="GLYCOLATE OXIDASE SUBUNIT GLCD"/>
    <property type="match status" value="1"/>
</dbReference>
<dbReference type="Gene3D" id="3.30.43.10">
    <property type="entry name" value="Uridine Diphospho-n-acetylenolpyruvylglucosamine Reductase, domain 2"/>
    <property type="match status" value="1"/>
</dbReference>
<keyword evidence="3" id="KW-0274">FAD</keyword>
<dbReference type="Pfam" id="PF01565">
    <property type="entry name" value="FAD_binding_4"/>
    <property type="match status" value="1"/>
</dbReference>
<gene>
    <name evidence="6" type="primary">glcD</name>
    <name evidence="6" type="ORF">KL86SPO_70337</name>
</gene>
<proteinExistence type="predicted"/>
<reference evidence="6" key="1">
    <citation type="submission" date="2016-08" db="EMBL/GenBank/DDBJ databases">
        <authorList>
            <person name="Seilhamer J.J."/>
        </authorList>
    </citation>
    <scope>NUCLEOTIDE SEQUENCE</scope>
    <source>
        <strain evidence="6">86</strain>
    </source>
</reference>
<dbReference type="PROSITE" id="PS51387">
    <property type="entry name" value="FAD_PCMH"/>
    <property type="match status" value="1"/>
</dbReference>
<dbReference type="Gene3D" id="3.30.70.2190">
    <property type="match status" value="1"/>
</dbReference>
<dbReference type="Gene3D" id="3.30.70.2740">
    <property type="match status" value="1"/>
</dbReference>
<evidence type="ECO:0000259" key="5">
    <source>
        <dbReference type="PROSITE" id="PS51387"/>
    </source>
</evidence>
<comment type="cofactor">
    <cofactor evidence="1">
        <name>FAD</name>
        <dbReference type="ChEBI" id="CHEBI:57692"/>
    </cofactor>
</comment>
<keyword evidence="4" id="KW-0560">Oxidoreductase</keyword>
<dbReference type="RefSeq" id="WP_288185902.1">
    <property type="nucleotide sequence ID" value="NZ_LT608335.1"/>
</dbReference>
<dbReference type="Gene3D" id="3.30.465.10">
    <property type="match status" value="1"/>
</dbReference>
<evidence type="ECO:0000313" key="6">
    <source>
        <dbReference type="EMBL" id="SCM83479.1"/>
    </source>
</evidence>
<dbReference type="EMBL" id="FMJE01000007">
    <property type="protein sequence ID" value="SCM83479.1"/>
    <property type="molecule type" value="Genomic_DNA"/>
</dbReference>
<dbReference type="AlphaFoldDB" id="A0A212M1E2"/>
<dbReference type="FunFam" id="1.10.45.10:FF:000001">
    <property type="entry name" value="D-lactate dehydrogenase mitochondrial"/>
    <property type="match status" value="1"/>
</dbReference>
<dbReference type="InterPro" id="IPR051914">
    <property type="entry name" value="FAD-linked_OxidoTrans_Type4"/>
</dbReference>
<organism evidence="6">
    <name type="scientific">uncultured Sporomusa sp</name>
    <dbReference type="NCBI Taxonomy" id="307249"/>
    <lineage>
        <taxon>Bacteria</taxon>
        <taxon>Bacillati</taxon>
        <taxon>Bacillota</taxon>
        <taxon>Negativicutes</taxon>
        <taxon>Selenomonadales</taxon>
        <taxon>Sporomusaceae</taxon>
        <taxon>Sporomusa</taxon>
        <taxon>environmental samples</taxon>
    </lineage>
</organism>
<sequence length="464" mass="49646">MLKPEILNKLRAVVGNSHVLSEPEDMIVYSNDATILSAKPEAVVQPANRDEVAEVVRLAARYNIPVTCRGAATCLSGGTIPLKGGIVLELTRLNQILNIDKVNKIAVVQPGVITFDLITAAGNVGLLYPPDPSSMKESTLGGNVAECAGGPKGVKYGITRDFVLGMEAVLSDGSIIQTGNAVDGDMCGPDWTMLLTGSEGTMAVITSITLRLVPLPAVKKTMMAIYDRLEDAAKTVSVTMAAGIIPTTLELMDNLSIVSVEKYLKIGLPVKAGGLLLIEVDGVLSTVEENARRVSEICKQCGATEVKIAQTPQEAEDLWRARRSINPAFGQVAPCKFAEDATVPRSLVPVLVEKIMSIQEKYDVPIFNMGHAGDGNMHPTIMFDKRNKEQMARAEQALDEVHIVTLELGGTLSGEHGIGCAKAPYLRAETGATGYKIGREIKQAVDPLGILNPGKMFFYEGKLH</sequence>
<dbReference type="InterPro" id="IPR016167">
    <property type="entry name" value="FAD-bd_PCMH_sub1"/>
</dbReference>
<accession>A0A212M1E2</accession>
<dbReference type="Gene3D" id="1.10.45.10">
    <property type="entry name" value="Vanillyl-alcohol Oxidase, Chain A, domain 4"/>
    <property type="match status" value="1"/>
</dbReference>
<dbReference type="InterPro" id="IPR016171">
    <property type="entry name" value="Vanillyl_alc_oxidase_C-sub2"/>
</dbReference>
<keyword evidence="2" id="KW-0285">Flavoprotein</keyword>
<evidence type="ECO:0000256" key="4">
    <source>
        <dbReference type="ARBA" id="ARBA00023002"/>
    </source>
</evidence>
<evidence type="ECO:0000256" key="2">
    <source>
        <dbReference type="ARBA" id="ARBA00022630"/>
    </source>
</evidence>
<dbReference type="InterPro" id="IPR016166">
    <property type="entry name" value="FAD-bd_PCMH"/>
</dbReference>
<protein>
    <submittedName>
        <fullName evidence="6">Glycolate oxidase subunit GlcD</fullName>
    </submittedName>
</protein>
<dbReference type="Pfam" id="PF02913">
    <property type="entry name" value="FAD-oxidase_C"/>
    <property type="match status" value="1"/>
</dbReference>
<name>A0A212M1E2_9FIRM</name>
<dbReference type="GO" id="GO:0016491">
    <property type="term" value="F:oxidoreductase activity"/>
    <property type="evidence" value="ECO:0007669"/>
    <property type="project" value="UniProtKB-KW"/>
</dbReference>
<dbReference type="SUPFAM" id="SSF55103">
    <property type="entry name" value="FAD-linked oxidases, C-terminal domain"/>
    <property type="match status" value="1"/>
</dbReference>
<evidence type="ECO:0000256" key="3">
    <source>
        <dbReference type="ARBA" id="ARBA00022827"/>
    </source>
</evidence>
<dbReference type="InterPro" id="IPR016164">
    <property type="entry name" value="FAD-linked_Oxase-like_C"/>
</dbReference>
<dbReference type="SUPFAM" id="SSF56176">
    <property type="entry name" value="FAD-binding/transporter-associated domain-like"/>
    <property type="match status" value="1"/>
</dbReference>
<dbReference type="InterPro" id="IPR036318">
    <property type="entry name" value="FAD-bd_PCMH-like_sf"/>
</dbReference>
<dbReference type="GO" id="GO:0071949">
    <property type="term" value="F:FAD binding"/>
    <property type="evidence" value="ECO:0007669"/>
    <property type="project" value="InterPro"/>
</dbReference>
<dbReference type="PANTHER" id="PTHR42934:SF2">
    <property type="entry name" value="GLYCOLATE OXIDASE SUBUNIT GLCD"/>
    <property type="match status" value="1"/>
</dbReference>
<evidence type="ECO:0000256" key="1">
    <source>
        <dbReference type="ARBA" id="ARBA00001974"/>
    </source>
</evidence>
<feature type="domain" description="FAD-binding PCMH-type" evidence="5">
    <location>
        <begin position="36"/>
        <end position="215"/>
    </location>
</feature>
<dbReference type="InterPro" id="IPR004113">
    <property type="entry name" value="FAD-bd_oxidored_4_C"/>
</dbReference>
<dbReference type="InterPro" id="IPR006094">
    <property type="entry name" value="Oxid_FAD_bind_N"/>
</dbReference>